<comment type="caution">
    <text evidence="4">The sequence shown here is derived from an EMBL/GenBank/DDBJ whole genome shotgun (WGS) entry which is preliminary data.</text>
</comment>
<dbReference type="InterPro" id="IPR016187">
    <property type="entry name" value="CTDL_fold"/>
</dbReference>
<keyword evidence="5" id="KW-1185">Reference proteome</keyword>
<dbReference type="EMBL" id="BEYU01000109">
    <property type="protein sequence ID" value="GBG31852.1"/>
    <property type="molecule type" value="Genomic_DNA"/>
</dbReference>
<evidence type="ECO:0000256" key="1">
    <source>
        <dbReference type="SAM" id="MobiDB-lite"/>
    </source>
</evidence>
<feature type="domain" description="Sulfatase-modifying factor enzyme-like" evidence="3">
    <location>
        <begin position="31"/>
        <end position="313"/>
    </location>
</feature>
<dbReference type="Gene3D" id="3.90.1580.10">
    <property type="entry name" value="paralog of FGE (formylglycine-generating enzyme)"/>
    <property type="match status" value="1"/>
</dbReference>
<dbReference type="AlphaFoldDB" id="A0A2R5GLS5"/>
<dbReference type="SUPFAM" id="SSF56436">
    <property type="entry name" value="C-type lectin-like"/>
    <property type="match status" value="1"/>
</dbReference>
<dbReference type="Pfam" id="PF03781">
    <property type="entry name" value="FGE-sulfatase"/>
    <property type="match status" value="1"/>
</dbReference>
<reference evidence="4 5" key="1">
    <citation type="submission" date="2017-12" db="EMBL/GenBank/DDBJ databases">
        <title>Sequencing, de novo assembly and annotation of complete genome of a new Thraustochytrid species, strain FCC1311.</title>
        <authorList>
            <person name="Sedici K."/>
            <person name="Godart F."/>
            <person name="Aiese Cigliano R."/>
            <person name="Sanseverino W."/>
            <person name="Barakat M."/>
            <person name="Ortet P."/>
            <person name="Marechal E."/>
            <person name="Cagnac O."/>
            <person name="Amato A."/>
        </authorList>
    </citation>
    <scope>NUCLEOTIDE SEQUENCE [LARGE SCALE GENOMIC DNA]</scope>
</reference>
<evidence type="ECO:0000256" key="2">
    <source>
        <dbReference type="SAM" id="SignalP"/>
    </source>
</evidence>
<dbReference type="InterPro" id="IPR005532">
    <property type="entry name" value="SUMF_dom"/>
</dbReference>
<dbReference type="PANTHER" id="PTHR23150">
    <property type="entry name" value="SULFATASE MODIFYING FACTOR 1, 2"/>
    <property type="match status" value="1"/>
</dbReference>
<dbReference type="OrthoDB" id="659at2759"/>
<proteinExistence type="predicted"/>
<feature type="signal peptide" evidence="2">
    <location>
        <begin position="1"/>
        <end position="18"/>
    </location>
</feature>
<sequence>MRTWTALTVACMAFATQASLSFGETEDAFASKMVTLDGGDFVMGDSLSTKLHPQALPPQRVHVDAFRVDKWPATNREFREFVRATKFKTDSEKFGWSFVLDYQATERARELSESQVKDASHWLAVPQAYWRQPDGPGSGIQDTLDHVAGHLSYNDAKAFCKWRGLRLLSESEWEFAARGGEVDTKYPWGNNEPWKETDGSWPMNVWQGTFPKENDLGDGYATTSPPQAFPPNKYGLYDVLGNVWEWTKTKYLEMHPDAIKQDQQRKGEAVQRVLRGGSFLDTADGAFNHKVDLNTRMGNTEDSASSNTGVRCAASVGPQSKESGYKYRKPSKPKGAGGIPGLDQETMQRIVEEGGIEALQELLGDKATVTTAGELKERQAKMHRQMEELRRMEELEKQQATRGGGDSAEHIEL</sequence>
<dbReference type="PANTHER" id="PTHR23150:SF33">
    <property type="entry name" value="INACTIVE C-ALPHA-FORMYLGLYCINE-GENERATING ENZYME 2"/>
    <property type="match status" value="1"/>
</dbReference>
<name>A0A2R5GLS5_9STRA</name>
<dbReference type="Proteomes" id="UP000241890">
    <property type="component" value="Unassembled WGS sequence"/>
</dbReference>
<dbReference type="InterPro" id="IPR051043">
    <property type="entry name" value="Sulfatase_Mod_Factor_Kinase"/>
</dbReference>
<gene>
    <name evidence="4" type="ORF">FCC1311_080772</name>
</gene>
<protein>
    <submittedName>
        <fullName evidence="4">Sulfatase-modifying factor 2</fullName>
    </submittedName>
</protein>
<evidence type="ECO:0000259" key="3">
    <source>
        <dbReference type="Pfam" id="PF03781"/>
    </source>
</evidence>
<evidence type="ECO:0000313" key="5">
    <source>
        <dbReference type="Proteomes" id="UP000241890"/>
    </source>
</evidence>
<evidence type="ECO:0000313" key="4">
    <source>
        <dbReference type="EMBL" id="GBG31852.1"/>
    </source>
</evidence>
<dbReference type="InParanoid" id="A0A2R5GLS5"/>
<feature type="chain" id="PRO_5015337014" evidence="2">
    <location>
        <begin position="19"/>
        <end position="413"/>
    </location>
</feature>
<dbReference type="GO" id="GO:0005783">
    <property type="term" value="C:endoplasmic reticulum"/>
    <property type="evidence" value="ECO:0007669"/>
    <property type="project" value="TreeGrafter"/>
</dbReference>
<feature type="compositionally biased region" description="Polar residues" evidence="1">
    <location>
        <begin position="298"/>
        <end position="309"/>
    </location>
</feature>
<dbReference type="InterPro" id="IPR042095">
    <property type="entry name" value="SUMF_sf"/>
</dbReference>
<feature type="region of interest" description="Disordered" evidence="1">
    <location>
        <begin position="298"/>
        <end position="342"/>
    </location>
</feature>
<organism evidence="4 5">
    <name type="scientific">Hondaea fermentalgiana</name>
    <dbReference type="NCBI Taxonomy" id="2315210"/>
    <lineage>
        <taxon>Eukaryota</taxon>
        <taxon>Sar</taxon>
        <taxon>Stramenopiles</taxon>
        <taxon>Bigyra</taxon>
        <taxon>Labyrinthulomycetes</taxon>
        <taxon>Thraustochytrida</taxon>
        <taxon>Thraustochytriidae</taxon>
        <taxon>Hondaea</taxon>
    </lineage>
</organism>
<accession>A0A2R5GLS5</accession>
<keyword evidence="2" id="KW-0732">Signal</keyword>
<feature type="region of interest" description="Disordered" evidence="1">
    <location>
        <begin position="391"/>
        <end position="413"/>
    </location>
</feature>